<evidence type="ECO:0000256" key="1">
    <source>
        <dbReference type="ARBA" id="ARBA00004123"/>
    </source>
</evidence>
<feature type="compositionally biased region" description="Basic and acidic residues" evidence="5">
    <location>
        <begin position="1232"/>
        <end position="1251"/>
    </location>
</feature>
<feature type="compositionally biased region" description="Polar residues" evidence="5">
    <location>
        <begin position="1306"/>
        <end position="1315"/>
    </location>
</feature>
<feature type="region of interest" description="Disordered" evidence="5">
    <location>
        <begin position="307"/>
        <end position="326"/>
    </location>
</feature>
<dbReference type="PANTHER" id="PTHR22940:SF4">
    <property type="entry name" value="PROTEIN TIMELESS HOMOLOG"/>
    <property type="match status" value="1"/>
</dbReference>
<feature type="compositionally biased region" description="Basic residues" evidence="5">
    <location>
        <begin position="1179"/>
        <end position="1195"/>
    </location>
</feature>
<comment type="subcellular location">
    <subcellularLocation>
        <location evidence="1">Nucleus</location>
    </subcellularLocation>
</comment>
<keyword evidence="4" id="KW-0131">Cell cycle</keyword>
<gene>
    <name evidence="8" type="ORF">GBAR_LOCUS31547</name>
</gene>
<dbReference type="GO" id="GO:0048511">
    <property type="term" value="P:rhythmic process"/>
    <property type="evidence" value="ECO:0007669"/>
    <property type="project" value="UniProtKB-KW"/>
</dbReference>
<feature type="compositionally biased region" description="Basic and acidic residues" evidence="5">
    <location>
        <begin position="1060"/>
        <end position="1081"/>
    </location>
</feature>
<feature type="compositionally biased region" description="Basic residues" evidence="5">
    <location>
        <begin position="312"/>
        <end position="321"/>
    </location>
</feature>
<dbReference type="Pfam" id="PF26019">
    <property type="entry name" value="HTH_TIMELESS"/>
    <property type="match status" value="1"/>
</dbReference>
<feature type="region of interest" description="Disordered" evidence="5">
    <location>
        <begin position="903"/>
        <end position="952"/>
    </location>
</feature>
<dbReference type="Proteomes" id="UP001174909">
    <property type="component" value="Unassembled WGS sequence"/>
</dbReference>
<feature type="compositionally biased region" description="Basic and acidic residues" evidence="5">
    <location>
        <begin position="1101"/>
        <end position="1119"/>
    </location>
</feature>
<proteinExistence type="inferred from homology"/>
<dbReference type="GO" id="GO:0003677">
    <property type="term" value="F:DNA binding"/>
    <property type="evidence" value="ECO:0007669"/>
    <property type="project" value="TreeGrafter"/>
</dbReference>
<evidence type="ECO:0000313" key="9">
    <source>
        <dbReference type="Proteomes" id="UP001174909"/>
    </source>
</evidence>
<dbReference type="InterPro" id="IPR007725">
    <property type="entry name" value="TIMELESS_C"/>
</dbReference>
<feature type="region of interest" description="Disordered" evidence="5">
    <location>
        <begin position="1060"/>
        <end position="1316"/>
    </location>
</feature>
<feature type="compositionally biased region" description="Acidic residues" evidence="5">
    <location>
        <begin position="1082"/>
        <end position="1100"/>
    </location>
</feature>
<sequence length="1345" mass="153779">MSSELLATYAGLGTHDGEHYYKGEECLACVKDLIRALRADDSRCEIRRELGRARVLQKDLLSILLSSPDDCTLRNDIIRLLVNLTQPAYLCFSESLPKGKDFDSMRCYMEVEEHLRRYKGAFTVESVLNVLGSVLADLCQKDWDHRDDDDIIIIERILLLIRNVLHVSPDPQEEKRTEDDVSVHDQLIWNLHINGIDELLVFLGGSAEESQWCMHVLEIIFLIFREQSPSALATTGRERTAEEKKRDEDLMEEALAKERERKARAAKIRSARHSRFGGTFVVKNQRSISGSERVYHRPIAGLNSHSYDIEKRPRRRNKNRRPVCDPPGDRLSTFSIRLVLKNMCVQFLECCYNPLMKIVRDNIRHNRSMENDDTFYLWCLRFFMEFCRCHDFRVDIVGETLQLGTFHYLIQLMASYYESMVLEKKDKVVARQWAQRLHYAVQGYHELLQFIHQMSISKDEALCENSKVMLSNLVYHQEYRDVFVSLLRNYNEVVQSRSFLSVLVEATHLYVRMMERYCHGNSRMIVQQKKKKGKPKKSKKKSRGSSTGYVLTQDQTTDLWETIDARVFELLEGHETLPRAEPAFDAACQEPIEEQKITTMARVRAHLIDANHPEAVALFRAARVFWPEDEGFGRDGMTASEEMEVMKSLLFNPAAGTFSNNKIVRSYCVVLSNYRNNSTALNHAVAKMLYRIAFEMKMAPLLYQISIFRIFQSILQEPDSPRIHELKKFCRHMVAGFFAAAAKNPLIFVELLFWKTSQDVYELTEGYGALERERAKKQLSTVWTREQEEELEELFQRYRNEDDVVACILAGLPQDIPRTRKQVVKQLLSQELIDSSKQLARNNKKRTDEWSEEEIALLREVMESRGEEGGKRRDTEIVQEIATYFPDRGVRNLASKMRELGMLGRKNGGKSGAADDSEGEAVSDDGGGRSRQTRERGREKRKKRVKKKSSGSGVCNDVPRLVMSLSCRGYEEQLAWLEAYLKDEARDRTVDDEWEEMCIVASGDAVSKMFKEPDFHNLLTALQMQPPSDTEVYWRIPSSMTPGQLESAASSLRPCSILEDTREVESESENEESKQENGELERENEESESENEELGNEESERENKVSRDSDLDCDQKQEVEATGQEVGGVNEEEVGGGVERGVSPDRTGTTSDVELVIDYGDDGEERQEGSRSALLRQLVAKKRERGRERGRRHRQHQETSAVVTEPQPKKPRIARRSEFLASDSDNEEEEDLTSKGDETLQLDDGGREEGGKTSLKKTRKLALDSSDSSSSGTESESDNDSRSSGVEEDQSSGVNLSQDGSDRVQRCQNIATDLQSPVMDTAELLVDTCDPAKHDSSRMTPANTD</sequence>
<dbReference type="EMBL" id="CASHTH010004484">
    <property type="protein sequence ID" value="CAI8057966.1"/>
    <property type="molecule type" value="Genomic_DNA"/>
</dbReference>
<dbReference type="GO" id="GO:0031298">
    <property type="term" value="C:replication fork protection complex"/>
    <property type="evidence" value="ECO:0007669"/>
    <property type="project" value="TreeGrafter"/>
</dbReference>
<feature type="compositionally biased region" description="Basic residues" evidence="5">
    <location>
        <begin position="528"/>
        <end position="543"/>
    </location>
</feature>
<feature type="compositionally biased region" description="Basic residues" evidence="5">
    <location>
        <begin position="939"/>
        <end position="949"/>
    </location>
</feature>
<dbReference type="GO" id="GO:0000076">
    <property type="term" value="P:DNA replication checkpoint signaling"/>
    <property type="evidence" value="ECO:0007669"/>
    <property type="project" value="TreeGrafter"/>
</dbReference>
<dbReference type="Pfam" id="PF04821">
    <property type="entry name" value="TIMELESS"/>
    <property type="match status" value="1"/>
</dbReference>
<evidence type="ECO:0000256" key="5">
    <source>
        <dbReference type="SAM" id="MobiDB-lite"/>
    </source>
</evidence>
<feature type="domain" description="Timeless N-terminal" evidence="6">
    <location>
        <begin position="20"/>
        <end position="282"/>
    </location>
</feature>
<keyword evidence="3" id="KW-0539">Nucleus</keyword>
<comment type="similarity">
    <text evidence="2">Belongs to the timeless family.</text>
</comment>
<dbReference type="Pfam" id="PF05029">
    <property type="entry name" value="TIMELESS_C"/>
    <property type="match status" value="1"/>
</dbReference>
<accession>A0AA35U3E6</accession>
<evidence type="ECO:0000256" key="4">
    <source>
        <dbReference type="ARBA" id="ARBA00023306"/>
    </source>
</evidence>
<evidence type="ECO:0000256" key="3">
    <source>
        <dbReference type="ARBA" id="ARBA00023242"/>
    </source>
</evidence>
<organism evidence="8 9">
    <name type="scientific">Geodia barretti</name>
    <name type="common">Barrett's horny sponge</name>
    <dbReference type="NCBI Taxonomy" id="519541"/>
    <lineage>
        <taxon>Eukaryota</taxon>
        <taxon>Metazoa</taxon>
        <taxon>Porifera</taxon>
        <taxon>Demospongiae</taxon>
        <taxon>Heteroscleromorpha</taxon>
        <taxon>Tetractinellida</taxon>
        <taxon>Astrophorina</taxon>
        <taxon>Geodiidae</taxon>
        <taxon>Geodia</taxon>
    </lineage>
</organism>
<dbReference type="GO" id="GO:0006281">
    <property type="term" value="P:DNA repair"/>
    <property type="evidence" value="ECO:0007669"/>
    <property type="project" value="TreeGrafter"/>
</dbReference>
<name>A0AA35U3E6_GEOBA</name>
<feature type="compositionally biased region" description="Low complexity" evidence="5">
    <location>
        <begin position="1264"/>
        <end position="1274"/>
    </location>
</feature>
<evidence type="ECO:0000259" key="7">
    <source>
        <dbReference type="Pfam" id="PF05029"/>
    </source>
</evidence>
<evidence type="ECO:0000313" key="8">
    <source>
        <dbReference type="EMBL" id="CAI8057966.1"/>
    </source>
</evidence>
<comment type="caution">
    <text evidence="8">The sequence shown here is derived from an EMBL/GenBank/DDBJ whole genome shotgun (WGS) entry which is preliminary data.</text>
</comment>
<evidence type="ECO:0000256" key="2">
    <source>
        <dbReference type="ARBA" id="ARBA00008174"/>
    </source>
</evidence>
<dbReference type="InterPro" id="IPR006906">
    <property type="entry name" value="Timeless_N"/>
</dbReference>
<feature type="compositionally biased region" description="Basic and acidic residues" evidence="5">
    <location>
        <begin position="926"/>
        <end position="938"/>
    </location>
</feature>
<evidence type="ECO:0000259" key="6">
    <source>
        <dbReference type="Pfam" id="PF04821"/>
    </source>
</evidence>
<dbReference type="PANTHER" id="PTHR22940">
    <property type="entry name" value="TIMEOUT/TIMELESS-2"/>
    <property type="match status" value="1"/>
</dbReference>
<keyword evidence="9" id="KW-1185">Reference proteome</keyword>
<dbReference type="InterPro" id="IPR044998">
    <property type="entry name" value="Timeless"/>
</dbReference>
<reference evidence="8" key="1">
    <citation type="submission" date="2023-03" db="EMBL/GenBank/DDBJ databases">
        <authorList>
            <person name="Steffen K."/>
            <person name="Cardenas P."/>
        </authorList>
    </citation>
    <scope>NUCLEOTIDE SEQUENCE</scope>
</reference>
<protein>
    <submittedName>
        <fullName evidence="8">Protein timeless homolog</fullName>
    </submittedName>
</protein>
<dbReference type="GO" id="GO:0043111">
    <property type="term" value="P:replication fork arrest"/>
    <property type="evidence" value="ECO:0007669"/>
    <property type="project" value="TreeGrafter"/>
</dbReference>
<feature type="domain" description="Timeless C-terminal" evidence="7">
    <location>
        <begin position="968"/>
        <end position="1046"/>
    </location>
</feature>
<feature type="region of interest" description="Disordered" evidence="5">
    <location>
        <begin position="525"/>
        <end position="549"/>
    </location>
</feature>